<comment type="subcellular location">
    <subcellularLocation>
        <location evidence="1">Membrane</location>
        <topology evidence="1">Single-pass membrane protein</topology>
    </subcellularLocation>
</comment>
<feature type="region of interest" description="Disordered" evidence="6">
    <location>
        <begin position="1"/>
        <end position="24"/>
    </location>
</feature>
<evidence type="ECO:0000256" key="5">
    <source>
        <dbReference type="ARBA" id="ARBA00023136"/>
    </source>
</evidence>
<evidence type="ECO:0000256" key="6">
    <source>
        <dbReference type="SAM" id="MobiDB-lite"/>
    </source>
</evidence>
<dbReference type="InterPro" id="IPR042217">
    <property type="entry name" value="T4SS_VirB10/TrbI"/>
</dbReference>
<evidence type="ECO:0000256" key="1">
    <source>
        <dbReference type="ARBA" id="ARBA00004167"/>
    </source>
</evidence>
<keyword evidence="8" id="KW-1185">Reference proteome</keyword>
<proteinExistence type="inferred from homology"/>
<sequence>MAFGGPSAQVGTAEAVAGSGEPLGAAGETDALSARLRAEDQPTAVATRLLDRNLFLTEGTPIACVPDVPITSDVAGAFRCKVPEAIYSTSGAVPLLDAGTWITGRVGAGLQRGQRRLFAVMTRIETPQGCLIRIRAPAADALGQAGLDGEIDTHSFQRFGAYEPLWVCRRLQTLRGWSHDEEDVEPI</sequence>
<dbReference type="RefSeq" id="WP_202835531.1">
    <property type="nucleotide sequence ID" value="NZ_JAETWB010000060.1"/>
</dbReference>
<dbReference type="InterPro" id="IPR005498">
    <property type="entry name" value="T4SS_VirB10/TraB/TrbI"/>
</dbReference>
<feature type="non-terminal residue" evidence="7">
    <location>
        <position position="187"/>
    </location>
</feature>
<organism evidence="7 8">
    <name type="scientific">Belnapia arida</name>
    <dbReference type="NCBI Taxonomy" id="2804533"/>
    <lineage>
        <taxon>Bacteria</taxon>
        <taxon>Pseudomonadati</taxon>
        <taxon>Pseudomonadota</taxon>
        <taxon>Alphaproteobacteria</taxon>
        <taxon>Acetobacterales</taxon>
        <taxon>Roseomonadaceae</taxon>
        <taxon>Belnapia</taxon>
    </lineage>
</organism>
<evidence type="ECO:0000256" key="3">
    <source>
        <dbReference type="ARBA" id="ARBA00022692"/>
    </source>
</evidence>
<name>A0ABS1UCS7_9PROT</name>
<comment type="caution">
    <text evidence="7">The sequence shown here is derived from an EMBL/GenBank/DDBJ whole genome shotgun (WGS) entry which is preliminary data.</text>
</comment>
<keyword evidence="4" id="KW-1133">Transmembrane helix</keyword>
<evidence type="ECO:0000256" key="4">
    <source>
        <dbReference type="ARBA" id="ARBA00022989"/>
    </source>
</evidence>
<dbReference type="CDD" id="cd16429">
    <property type="entry name" value="VirB10"/>
    <property type="match status" value="1"/>
</dbReference>
<evidence type="ECO:0000313" key="7">
    <source>
        <dbReference type="EMBL" id="MBL6082320.1"/>
    </source>
</evidence>
<gene>
    <name evidence="7" type="ORF">JMJ56_30565</name>
</gene>
<dbReference type="Pfam" id="PF03743">
    <property type="entry name" value="TrbI"/>
    <property type="match status" value="1"/>
</dbReference>
<dbReference type="Gene3D" id="2.40.128.260">
    <property type="entry name" value="Type IV secretion system, VirB10/TraB/TrbI"/>
    <property type="match status" value="1"/>
</dbReference>
<keyword evidence="5" id="KW-0472">Membrane</keyword>
<dbReference type="EMBL" id="JAETWB010000060">
    <property type="protein sequence ID" value="MBL6082320.1"/>
    <property type="molecule type" value="Genomic_DNA"/>
</dbReference>
<evidence type="ECO:0000256" key="2">
    <source>
        <dbReference type="ARBA" id="ARBA00010265"/>
    </source>
</evidence>
<keyword evidence="3" id="KW-0812">Transmembrane</keyword>
<comment type="similarity">
    <text evidence="2">Belongs to the TrbI/VirB10 family.</text>
</comment>
<reference evidence="7 8" key="1">
    <citation type="submission" date="2021-01" db="EMBL/GenBank/DDBJ databases">
        <title>Belnapia mucosa sp. nov. and Belnapia arida sp. nov., isolated from the Tabernas Desert (Almeria, Spain).</title>
        <authorList>
            <person name="Molina-Menor E."/>
            <person name="Vidal-Verdu A."/>
            <person name="Calonge A."/>
            <person name="Satari L."/>
            <person name="Pereto J."/>
            <person name="Porcar M."/>
        </authorList>
    </citation>
    <scope>NUCLEOTIDE SEQUENCE [LARGE SCALE GENOMIC DNA]</scope>
    <source>
        <strain evidence="7 8">T18</strain>
    </source>
</reference>
<protein>
    <submittedName>
        <fullName evidence="7">TrbI/VirB10 family protein</fullName>
    </submittedName>
</protein>
<dbReference type="Proteomes" id="UP000660885">
    <property type="component" value="Unassembled WGS sequence"/>
</dbReference>
<evidence type="ECO:0000313" key="8">
    <source>
        <dbReference type="Proteomes" id="UP000660885"/>
    </source>
</evidence>
<accession>A0ABS1UCS7</accession>